<dbReference type="Gene3D" id="1.10.287.950">
    <property type="entry name" value="Methyl-accepting chemotaxis protein"/>
    <property type="match status" value="1"/>
</dbReference>
<sequence>MKLGVATKAMLATVGVVVVCFVSFAVFLDVNRSAQAEATMREEIATIGENMSDRVSAWFGERTLLIELQGEKIASLDAEADASAELKYKILEDNFNAVYFGEDATGNFLIHPPQDLPADYDPRQRPWYQDVASNQATSLTEPYQDASTGNLTVTVATPVMSGNKVKGVIGGDFTITSITEMLEEVNHKGTYAFLATGDGKIIIHGNADNIGQPVGDVFGNSSLAFDGSIQDVDDAGTSSFIGFNRIGDLPAVDWYVGVVVDKGVVFAPLNESRRDAVIATIIAALAAVGVIFLVFQKVITGPLKSMTQGMQEIADGDYDVEVGFDNRDDEIGDMARAVEVFRQNGRRITEMTEEEKIAADKRIRERAEMMRELGASFGDVVDAAVIGDFSMRVDKEFPDAELNNLAHGVNSLVETVDNGISEVARVLAALADTDLTQRVQGDYHGAFLQLKNDTNEVGDKLADVISRLRSTSRQLKVATSEILSGANDLSDRTTRQAATIEETSAAMEQLSNTVLENAQEASDASTNAEKVRQTAEEGGEVMRQANMAMERITTSSNEISKIIGMIDDIAFQTNLLALNASVEAARAGEAGKGFAVVAVEVRRLAQSAANASADVKKLIEQSVAEVGDGSKLVADAAANLETMLEAARSNNDLMVSIADKSKAQASSISEINQAVRDMDETTQHNAALVEQTNAAIEQTEGQAEELDRIVAVFKLDENMTKATGNAPAARVEKPAAKAAEASAPRSAAYASSGNAALEVDPDWQEF</sequence>
<evidence type="ECO:0000259" key="11">
    <source>
        <dbReference type="PROSITE" id="PS50111"/>
    </source>
</evidence>
<organism evidence="13 14">
    <name type="scientific">Maritalea myrionectae</name>
    <dbReference type="NCBI Taxonomy" id="454601"/>
    <lineage>
        <taxon>Bacteria</taxon>
        <taxon>Pseudomonadati</taxon>
        <taxon>Pseudomonadota</taxon>
        <taxon>Alphaproteobacteria</taxon>
        <taxon>Hyphomicrobiales</taxon>
        <taxon>Devosiaceae</taxon>
        <taxon>Maritalea</taxon>
    </lineage>
</organism>
<gene>
    <name evidence="13" type="ORF">MXMO3_01153</name>
</gene>
<dbReference type="Pfam" id="PF18947">
    <property type="entry name" value="HAMP_2"/>
    <property type="match status" value="1"/>
</dbReference>
<dbReference type="SUPFAM" id="SSF58104">
    <property type="entry name" value="Methyl-accepting chemotaxis protein (MCP) signaling domain"/>
    <property type="match status" value="1"/>
</dbReference>
<feature type="transmembrane region" description="Helical" evidence="10">
    <location>
        <begin position="6"/>
        <end position="28"/>
    </location>
</feature>
<dbReference type="GO" id="GO:0006935">
    <property type="term" value="P:chemotaxis"/>
    <property type="evidence" value="ECO:0007669"/>
    <property type="project" value="TreeGrafter"/>
</dbReference>
<dbReference type="PROSITE" id="PS50885">
    <property type="entry name" value="HAMP"/>
    <property type="match status" value="2"/>
</dbReference>
<dbReference type="CDD" id="cd06225">
    <property type="entry name" value="HAMP"/>
    <property type="match status" value="1"/>
</dbReference>
<keyword evidence="3" id="KW-0488">Methylation</keyword>
<dbReference type="SUPFAM" id="SSF103190">
    <property type="entry name" value="Sensory domain-like"/>
    <property type="match status" value="1"/>
</dbReference>
<dbReference type="PANTHER" id="PTHR43531:SF14">
    <property type="entry name" value="METHYL-ACCEPTING CHEMOTAXIS PROTEIN I-RELATED"/>
    <property type="match status" value="1"/>
</dbReference>
<evidence type="ECO:0000256" key="2">
    <source>
        <dbReference type="ARBA" id="ARBA00022475"/>
    </source>
</evidence>
<dbReference type="Gene3D" id="3.30.450.20">
    <property type="entry name" value="PAS domain"/>
    <property type="match status" value="2"/>
</dbReference>
<keyword evidence="14" id="KW-1185">Reference proteome</keyword>
<feature type="domain" description="HAMP" evidence="12">
    <location>
        <begin position="414"/>
        <end position="466"/>
    </location>
</feature>
<dbReference type="STRING" id="1122213.GCA_000423365_01643"/>
<dbReference type="CDD" id="cd12913">
    <property type="entry name" value="PDC1_MCP_like"/>
    <property type="match status" value="1"/>
</dbReference>
<evidence type="ECO:0000256" key="8">
    <source>
        <dbReference type="PROSITE-ProRule" id="PRU00284"/>
    </source>
</evidence>
<dbReference type="Proteomes" id="UP000258927">
    <property type="component" value="Chromosome"/>
</dbReference>
<dbReference type="InterPro" id="IPR003660">
    <property type="entry name" value="HAMP_dom"/>
</dbReference>
<feature type="compositionally biased region" description="Low complexity" evidence="9">
    <location>
        <begin position="736"/>
        <end position="752"/>
    </location>
</feature>
<feature type="domain" description="HAMP" evidence="12">
    <location>
        <begin position="297"/>
        <end position="350"/>
    </location>
</feature>
<accession>A0A2R4MCL9</accession>
<evidence type="ECO:0000259" key="12">
    <source>
        <dbReference type="PROSITE" id="PS50885"/>
    </source>
</evidence>
<keyword evidence="6 10" id="KW-0472">Membrane</keyword>
<dbReference type="InterPro" id="IPR033479">
    <property type="entry name" value="dCache_1"/>
</dbReference>
<dbReference type="Pfam" id="PF00672">
    <property type="entry name" value="HAMP"/>
    <property type="match status" value="1"/>
</dbReference>
<evidence type="ECO:0000256" key="4">
    <source>
        <dbReference type="ARBA" id="ARBA00022692"/>
    </source>
</evidence>
<dbReference type="EMBL" id="CP021330">
    <property type="protein sequence ID" value="AVX03684.1"/>
    <property type="molecule type" value="Genomic_DNA"/>
</dbReference>
<dbReference type="InterPro" id="IPR029151">
    <property type="entry name" value="Sensor-like_sf"/>
</dbReference>
<evidence type="ECO:0000256" key="3">
    <source>
        <dbReference type="ARBA" id="ARBA00022481"/>
    </source>
</evidence>
<evidence type="ECO:0000256" key="6">
    <source>
        <dbReference type="ARBA" id="ARBA00023136"/>
    </source>
</evidence>
<evidence type="ECO:0000256" key="9">
    <source>
        <dbReference type="SAM" id="MobiDB-lite"/>
    </source>
</evidence>
<dbReference type="PANTHER" id="PTHR43531">
    <property type="entry name" value="PROTEIN ICFG"/>
    <property type="match status" value="1"/>
</dbReference>
<dbReference type="SUPFAM" id="SSF158472">
    <property type="entry name" value="HAMP domain-like"/>
    <property type="match status" value="1"/>
</dbReference>
<dbReference type="SMART" id="SM00304">
    <property type="entry name" value="HAMP"/>
    <property type="match status" value="2"/>
</dbReference>
<evidence type="ECO:0000256" key="10">
    <source>
        <dbReference type="SAM" id="Phobius"/>
    </source>
</evidence>
<dbReference type="RefSeq" id="WP_162889143.1">
    <property type="nucleotide sequence ID" value="NZ_CP021330.1"/>
</dbReference>
<dbReference type="AlphaFoldDB" id="A0A2R4MCL9"/>
<dbReference type="GO" id="GO:0004888">
    <property type="term" value="F:transmembrane signaling receptor activity"/>
    <property type="evidence" value="ECO:0007669"/>
    <property type="project" value="TreeGrafter"/>
</dbReference>
<evidence type="ECO:0000256" key="1">
    <source>
        <dbReference type="ARBA" id="ARBA00004651"/>
    </source>
</evidence>
<keyword evidence="2" id="KW-1003">Cell membrane</keyword>
<feature type="domain" description="Methyl-accepting transducer" evidence="11">
    <location>
        <begin position="471"/>
        <end position="700"/>
    </location>
</feature>
<dbReference type="PROSITE" id="PS50111">
    <property type="entry name" value="CHEMOTAXIS_TRANSDUC_2"/>
    <property type="match status" value="1"/>
</dbReference>
<evidence type="ECO:0000313" key="13">
    <source>
        <dbReference type="EMBL" id="AVX03684.1"/>
    </source>
</evidence>
<dbReference type="FunFam" id="1.10.287.950:FF:000001">
    <property type="entry name" value="Methyl-accepting chemotaxis sensory transducer"/>
    <property type="match status" value="1"/>
</dbReference>
<evidence type="ECO:0000313" key="14">
    <source>
        <dbReference type="Proteomes" id="UP000258927"/>
    </source>
</evidence>
<dbReference type="Pfam" id="PF02743">
    <property type="entry name" value="dCache_1"/>
    <property type="match status" value="1"/>
</dbReference>
<evidence type="ECO:0000256" key="7">
    <source>
        <dbReference type="ARBA" id="ARBA00029447"/>
    </source>
</evidence>
<feature type="transmembrane region" description="Helical" evidence="10">
    <location>
        <begin position="276"/>
        <end position="295"/>
    </location>
</feature>
<protein>
    <submittedName>
        <fullName evidence="13">Methyl-accepting chemotaxis protein PctB</fullName>
    </submittedName>
</protein>
<comment type="subcellular location">
    <subcellularLocation>
        <location evidence="1">Cell membrane</location>
        <topology evidence="1">Multi-pass membrane protein</topology>
    </subcellularLocation>
</comment>
<comment type="similarity">
    <text evidence="7">Belongs to the methyl-accepting chemotaxis (MCP) protein family.</text>
</comment>
<dbReference type="Gene3D" id="6.10.340.10">
    <property type="match status" value="1"/>
</dbReference>
<keyword evidence="8" id="KW-0807">Transducer</keyword>
<reference evidence="13 14" key="1">
    <citation type="submission" date="2017-05" db="EMBL/GenBank/DDBJ databases">
        <title>Genome Analysis of Maritalea myrionectae HL2708#5.</title>
        <authorList>
            <consortium name="Cotde Inc.-PKNU"/>
            <person name="Jang D."/>
            <person name="Oh H.-M."/>
        </authorList>
    </citation>
    <scope>NUCLEOTIDE SEQUENCE [LARGE SCALE GENOMIC DNA]</scope>
    <source>
        <strain evidence="13 14">HL2708#5</strain>
    </source>
</reference>
<dbReference type="InterPro" id="IPR004089">
    <property type="entry name" value="MCPsignal_dom"/>
</dbReference>
<dbReference type="InterPro" id="IPR051310">
    <property type="entry name" value="MCP_chemotaxis"/>
</dbReference>
<dbReference type="CDD" id="cd11386">
    <property type="entry name" value="MCP_signal"/>
    <property type="match status" value="1"/>
</dbReference>
<keyword evidence="5 10" id="KW-1133">Transmembrane helix</keyword>
<name>A0A2R4MCL9_9HYPH</name>
<dbReference type="GO" id="GO:0005886">
    <property type="term" value="C:plasma membrane"/>
    <property type="evidence" value="ECO:0007669"/>
    <property type="project" value="UniProtKB-SubCell"/>
</dbReference>
<dbReference type="GO" id="GO:0007165">
    <property type="term" value="P:signal transduction"/>
    <property type="evidence" value="ECO:0007669"/>
    <property type="project" value="UniProtKB-KW"/>
</dbReference>
<dbReference type="SMART" id="SM00283">
    <property type="entry name" value="MA"/>
    <property type="match status" value="1"/>
</dbReference>
<keyword evidence="4 10" id="KW-0812">Transmembrane</keyword>
<dbReference type="Pfam" id="PF00015">
    <property type="entry name" value="MCPsignal"/>
    <property type="match status" value="1"/>
</dbReference>
<feature type="region of interest" description="Disordered" evidence="9">
    <location>
        <begin position="722"/>
        <end position="766"/>
    </location>
</feature>
<dbReference type="KEGG" id="mmyr:MXMO3_01153"/>
<evidence type="ECO:0000256" key="5">
    <source>
        <dbReference type="ARBA" id="ARBA00022989"/>
    </source>
</evidence>
<proteinExistence type="inferred from homology"/>